<keyword evidence="10" id="KW-1185">Reference proteome</keyword>
<keyword evidence="7 9" id="KW-1133">Transmembrane helix</keyword>
<reference evidence="11" key="2">
    <citation type="submission" date="2025-08" db="UniProtKB">
        <authorList>
            <consortium name="RefSeq"/>
        </authorList>
    </citation>
    <scope>IDENTIFICATION</scope>
    <source>
        <tissue evidence="11">Leaves</tissue>
    </source>
</reference>
<evidence type="ECO:0000256" key="2">
    <source>
        <dbReference type="ARBA" id="ARBA00010793"/>
    </source>
</evidence>
<evidence type="ECO:0000256" key="6">
    <source>
        <dbReference type="ARBA" id="ARBA00022946"/>
    </source>
</evidence>
<evidence type="ECO:0000256" key="3">
    <source>
        <dbReference type="ARBA" id="ARBA00022528"/>
    </source>
</evidence>
<dbReference type="Proteomes" id="UP001652660">
    <property type="component" value="Chromosome 1c"/>
</dbReference>
<keyword evidence="8 9" id="KW-0472">Membrane</keyword>
<dbReference type="RefSeq" id="XP_071903363.1">
    <property type="nucleotide sequence ID" value="XM_072047262.1"/>
</dbReference>
<comment type="subcellular location">
    <subcellularLocation>
        <location evidence="1">Plastid</location>
        <location evidence="1">Chloroplast membrane</location>
        <topology evidence="1">Multi-pass membrane protein</topology>
    </subcellularLocation>
</comment>
<sequence length="251" mass="27671">MITYMLPCMETSFLICKWVVENQEYCWDELLMITVINELKHSYSDSKAQCFMFTNLNVLAGIKDVNNCVPYVPVWSPSYISKSSFCIGQSGFIGLVISLQDTFMSKWQSTSNIFEGGGPGFNFSLEQQVAAYFYKGILFGAVGLGCGLTCHNIINFVMTGNRNTKKSEEGIPVSYVVKNAALWGVLLPLSSGSRSQIVKGLDRLVQASPLAKQVPLAALAFAVGMRFASNIYGGLLFVHWANWSGMMKRGS</sequence>
<dbReference type="PANTHER" id="PTHR31038">
    <property type="entry name" value="EXPRESSED PROTEIN-RELATED"/>
    <property type="match status" value="1"/>
</dbReference>
<keyword evidence="5 9" id="KW-0812">Transmembrane</keyword>
<evidence type="ECO:0000256" key="4">
    <source>
        <dbReference type="ARBA" id="ARBA00022640"/>
    </source>
</evidence>
<reference evidence="10" key="1">
    <citation type="journal article" date="2025" name="Foods">
        <title>Unveiling the Microbial Signatures of Arabica Coffee Cherries: Insights into Ripeness Specific Diversity, Functional Traits, and Implications for Quality and Safety.</title>
        <authorList>
            <consortium name="RefSeq"/>
            <person name="Tenea G.N."/>
            <person name="Cifuentes V."/>
            <person name="Reyes P."/>
            <person name="Cevallos-Vallejos M."/>
        </authorList>
    </citation>
    <scope>NUCLEOTIDE SEQUENCE [LARGE SCALE GENOMIC DNA]</scope>
</reference>
<keyword evidence="6" id="KW-0809">Transit peptide</keyword>
<dbReference type="GeneID" id="140005928"/>
<feature type="transmembrane region" description="Helical" evidence="9">
    <location>
        <begin position="216"/>
        <end position="241"/>
    </location>
</feature>
<keyword evidence="3" id="KW-0150">Chloroplast</keyword>
<protein>
    <submittedName>
        <fullName evidence="11">Protein RETICULATA, chloroplastic-like</fullName>
    </submittedName>
</protein>
<evidence type="ECO:0000256" key="7">
    <source>
        <dbReference type="ARBA" id="ARBA00022989"/>
    </source>
</evidence>
<dbReference type="PANTHER" id="PTHR31038:SF18">
    <property type="entry name" value="PROTEIN RETICULATA-RELATED 1, CHLOROPLASTIC"/>
    <property type="match status" value="1"/>
</dbReference>
<proteinExistence type="inferred from homology"/>
<evidence type="ECO:0000313" key="10">
    <source>
        <dbReference type="Proteomes" id="UP001652660"/>
    </source>
</evidence>
<accession>A0ABM4U7V1</accession>
<evidence type="ECO:0000256" key="9">
    <source>
        <dbReference type="SAM" id="Phobius"/>
    </source>
</evidence>
<name>A0ABM4U7V1_COFAR</name>
<comment type="similarity">
    <text evidence="2">Belongs to the RETICULATA family.</text>
</comment>
<gene>
    <name evidence="11" type="primary">LOC140005928</name>
</gene>
<evidence type="ECO:0000256" key="8">
    <source>
        <dbReference type="ARBA" id="ARBA00023136"/>
    </source>
</evidence>
<keyword evidence="4" id="KW-0934">Plastid</keyword>
<dbReference type="InterPro" id="IPR021825">
    <property type="entry name" value="RETICULATA-related"/>
</dbReference>
<evidence type="ECO:0000256" key="5">
    <source>
        <dbReference type="ARBA" id="ARBA00022692"/>
    </source>
</evidence>
<evidence type="ECO:0000313" key="11">
    <source>
        <dbReference type="RefSeq" id="XP_071903363.1"/>
    </source>
</evidence>
<organism evidence="10 11">
    <name type="scientific">Coffea arabica</name>
    <name type="common">Arabian coffee</name>
    <dbReference type="NCBI Taxonomy" id="13443"/>
    <lineage>
        <taxon>Eukaryota</taxon>
        <taxon>Viridiplantae</taxon>
        <taxon>Streptophyta</taxon>
        <taxon>Embryophyta</taxon>
        <taxon>Tracheophyta</taxon>
        <taxon>Spermatophyta</taxon>
        <taxon>Magnoliopsida</taxon>
        <taxon>eudicotyledons</taxon>
        <taxon>Gunneridae</taxon>
        <taxon>Pentapetalae</taxon>
        <taxon>asterids</taxon>
        <taxon>lamiids</taxon>
        <taxon>Gentianales</taxon>
        <taxon>Rubiaceae</taxon>
        <taxon>Ixoroideae</taxon>
        <taxon>Gardenieae complex</taxon>
        <taxon>Bertiereae - Coffeeae clade</taxon>
        <taxon>Coffeeae</taxon>
        <taxon>Coffea</taxon>
    </lineage>
</organism>
<dbReference type="Pfam" id="PF11891">
    <property type="entry name" value="RETICULATA-like"/>
    <property type="match status" value="1"/>
</dbReference>
<evidence type="ECO:0000256" key="1">
    <source>
        <dbReference type="ARBA" id="ARBA00004508"/>
    </source>
</evidence>